<dbReference type="GO" id="GO:0016787">
    <property type="term" value="F:hydrolase activity"/>
    <property type="evidence" value="ECO:0007669"/>
    <property type="project" value="UniProtKB-KW"/>
</dbReference>
<dbReference type="InterPro" id="IPR039967">
    <property type="entry name" value="MJ1020-like"/>
</dbReference>
<gene>
    <name evidence="1" type="ORF">U472_12295</name>
</gene>
<dbReference type="SUPFAM" id="SSF109604">
    <property type="entry name" value="HD-domain/PDEase-like"/>
    <property type="match status" value="1"/>
</dbReference>
<dbReference type="AlphaFoldDB" id="A0A1C0A4S9"/>
<name>A0A1C0A4S9_9FIRM</name>
<dbReference type="Gene3D" id="1.10.3210.10">
    <property type="entry name" value="Hypothetical protein af1432"/>
    <property type="match status" value="1"/>
</dbReference>
<dbReference type="RefSeq" id="WP_068718974.1">
    <property type="nucleotide sequence ID" value="NZ_LWDV01000010.1"/>
</dbReference>
<proteinExistence type="predicted"/>
<dbReference type="PANTHER" id="PTHR40517">
    <property type="entry name" value="METAL-DEPENDENT PHOSPHOHYDROLASE, HD SUPERFAMILY-RELATED"/>
    <property type="match status" value="1"/>
</dbReference>
<accession>A0A1C0A4S9</accession>
<reference evidence="1 2" key="2">
    <citation type="submission" date="2016-08" db="EMBL/GenBank/DDBJ databases">
        <title>Orenia metallireducens sp. nov. strain Z6, a Novel Metal-reducing Firmicute from the Deep Subsurface.</title>
        <authorList>
            <person name="Maxim B.I."/>
            <person name="Kenneth K."/>
            <person name="Flynn T.M."/>
            <person name="Oloughlin E.J."/>
            <person name="Locke R.A."/>
            <person name="Weber J.R."/>
            <person name="Egan S.M."/>
            <person name="Mackie R.I."/>
            <person name="Cann I.K."/>
        </authorList>
    </citation>
    <scope>NUCLEOTIDE SEQUENCE [LARGE SCALE GENOMIC DNA]</scope>
    <source>
        <strain evidence="1 2">Z6</strain>
    </source>
</reference>
<reference evidence="2" key="1">
    <citation type="submission" date="2016-07" db="EMBL/GenBank/DDBJ databases">
        <authorList>
            <person name="Florea S."/>
            <person name="Webb J.S."/>
            <person name="Jaromczyk J."/>
            <person name="Schardl C.L."/>
        </authorList>
    </citation>
    <scope>NUCLEOTIDE SEQUENCE [LARGE SCALE GENOMIC DNA]</scope>
    <source>
        <strain evidence="2">Z6</strain>
    </source>
</reference>
<dbReference type="EMBL" id="LWDV01000010">
    <property type="protein sequence ID" value="OCL25152.1"/>
    <property type="molecule type" value="Genomic_DNA"/>
</dbReference>
<dbReference type="Proteomes" id="UP000093514">
    <property type="component" value="Unassembled WGS sequence"/>
</dbReference>
<evidence type="ECO:0000313" key="2">
    <source>
        <dbReference type="Proteomes" id="UP000093514"/>
    </source>
</evidence>
<protein>
    <submittedName>
        <fullName evidence="1">Phosphohydrolase</fullName>
    </submittedName>
</protein>
<organism evidence="1 2">
    <name type="scientific">Orenia metallireducens</name>
    <dbReference type="NCBI Taxonomy" id="1413210"/>
    <lineage>
        <taxon>Bacteria</taxon>
        <taxon>Bacillati</taxon>
        <taxon>Bacillota</taxon>
        <taxon>Clostridia</taxon>
        <taxon>Halanaerobiales</taxon>
        <taxon>Halobacteroidaceae</taxon>
        <taxon>Orenia</taxon>
    </lineage>
</organism>
<dbReference type="PANTHER" id="PTHR40517:SF1">
    <property type="entry name" value="METAL-DEPENDENT PHOSPHOHYDROLASE, HD SUPERFAMILY-RELATED"/>
    <property type="match status" value="1"/>
</dbReference>
<keyword evidence="2" id="KW-1185">Reference proteome</keyword>
<comment type="caution">
    <text evidence="1">The sequence shown here is derived from an EMBL/GenBank/DDBJ whole genome shotgun (WGS) entry which is preliminary data.</text>
</comment>
<evidence type="ECO:0000313" key="1">
    <source>
        <dbReference type="EMBL" id="OCL25152.1"/>
    </source>
</evidence>
<sequence length="227" mass="25951">MSELTIERLITVEEVKQHPLIKAYISKANEHLSSMGYTEHGFRHAGLISKLVGDILTELDYSERTIELGKIAGYIHDVGNVINRHDHDQHSAIIAENLLREMGMDYEEIAMIIGAIGNHDENFGEPVNVISAALIIADKSDVHYTRVRNKEFATFDIHDRVNYAAKQSTIKVNKYDKTITLELEIDLKIISVIEYFEIFLTRMLMARKAARTLECNFHLIINDTRLL</sequence>
<keyword evidence="1" id="KW-0378">Hydrolase</keyword>